<evidence type="ECO:0000313" key="2">
    <source>
        <dbReference type="Proteomes" id="UP000262379"/>
    </source>
</evidence>
<proteinExistence type="predicted"/>
<dbReference type="Proteomes" id="UP000262379">
    <property type="component" value="Unassembled WGS sequence"/>
</dbReference>
<dbReference type="RefSeq" id="WP_116623539.1">
    <property type="nucleotide sequence ID" value="NZ_QURN01000006.1"/>
</dbReference>
<name>A0A371XEQ0_9HYPH</name>
<dbReference type="GO" id="GO:0003677">
    <property type="term" value="F:DNA binding"/>
    <property type="evidence" value="ECO:0007669"/>
    <property type="project" value="UniProtKB-KW"/>
</dbReference>
<dbReference type="EMBL" id="QURN01000006">
    <property type="protein sequence ID" value="RFC67705.1"/>
    <property type="molecule type" value="Genomic_DNA"/>
</dbReference>
<keyword evidence="1" id="KW-0238">DNA-binding</keyword>
<comment type="caution">
    <text evidence="1">The sequence shown here is derived from an EMBL/GenBank/DDBJ whole genome shotgun (WGS) entry which is preliminary data.</text>
</comment>
<sequence>MTDTNETSPLLWEVKEIAKAIGRTERATFHLLAKGRIPAKKIGSQWVCDREQLMNFFKETAA</sequence>
<reference evidence="2" key="1">
    <citation type="submission" date="2018-08" db="EMBL/GenBank/DDBJ databases">
        <authorList>
            <person name="Im W.T."/>
        </authorList>
    </citation>
    <scope>NUCLEOTIDE SEQUENCE [LARGE SCALE GENOMIC DNA]</scope>
    <source>
        <strain evidence="2">LA-28</strain>
    </source>
</reference>
<keyword evidence="2" id="KW-1185">Reference proteome</keyword>
<organism evidence="1 2">
    <name type="scientific">Mesorhizobium denitrificans</name>
    <dbReference type="NCBI Taxonomy" id="2294114"/>
    <lineage>
        <taxon>Bacteria</taxon>
        <taxon>Pseudomonadati</taxon>
        <taxon>Pseudomonadota</taxon>
        <taxon>Alphaproteobacteria</taxon>
        <taxon>Hyphomicrobiales</taxon>
        <taxon>Phyllobacteriaceae</taxon>
        <taxon>Mesorhizobium</taxon>
    </lineage>
</organism>
<gene>
    <name evidence="1" type="ORF">DY251_08875</name>
</gene>
<protein>
    <submittedName>
        <fullName evidence="1">DNA-binding protein</fullName>
    </submittedName>
</protein>
<accession>A0A371XEQ0</accession>
<dbReference type="AlphaFoldDB" id="A0A371XEQ0"/>
<evidence type="ECO:0000313" key="1">
    <source>
        <dbReference type="EMBL" id="RFC67705.1"/>
    </source>
</evidence>